<keyword evidence="8" id="KW-1185">Reference proteome</keyword>
<dbReference type="PANTHER" id="PTHR33392">
    <property type="entry name" value="POLYISOPRENYL-TEICHOIC ACID--PEPTIDOGLYCAN TEICHOIC ACID TRANSFERASE TAGU"/>
    <property type="match status" value="1"/>
</dbReference>
<dbReference type="InterPro" id="IPR004474">
    <property type="entry name" value="LytR_CpsA_psr"/>
</dbReference>
<dbReference type="EMBL" id="JBHUEK010000025">
    <property type="protein sequence ID" value="MFD1780006.1"/>
    <property type="molecule type" value="Genomic_DNA"/>
</dbReference>
<evidence type="ECO:0000256" key="1">
    <source>
        <dbReference type="ARBA" id="ARBA00006068"/>
    </source>
</evidence>
<keyword evidence="5" id="KW-0472">Membrane</keyword>
<evidence type="ECO:0000256" key="5">
    <source>
        <dbReference type="SAM" id="Phobius"/>
    </source>
</evidence>
<dbReference type="Gene3D" id="3.40.630.190">
    <property type="entry name" value="LCP protein"/>
    <property type="match status" value="1"/>
</dbReference>
<proteinExistence type="inferred from homology"/>
<evidence type="ECO:0000256" key="4">
    <source>
        <dbReference type="ARBA" id="ARBA00022989"/>
    </source>
</evidence>
<gene>
    <name evidence="7" type="ORF">ACFSFW_15175</name>
</gene>
<dbReference type="NCBIfam" id="TIGR00350">
    <property type="entry name" value="lytR_cpsA_psr"/>
    <property type="match status" value="1"/>
</dbReference>
<keyword evidence="3" id="KW-0735">Signal-anchor</keyword>
<protein>
    <submittedName>
        <fullName evidence="7">LCP family protein</fullName>
    </submittedName>
</protein>
<feature type="transmembrane region" description="Helical" evidence="5">
    <location>
        <begin position="16"/>
        <end position="37"/>
    </location>
</feature>
<dbReference type="InterPro" id="IPR050922">
    <property type="entry name" value="LytR/CpsA/Psr_CW_biosynth"/>
</dbReference>
<evidence type="ECO:0000259" key="6">
    <source>
        <dbReference type="Pfam" id="PF03816"/>
    </source>
</evidence>
<comment type="similarity">
    <text evidence="1">Belongs to the LytR/CpsA/Psr (LCP) family.</text>
</comment>
<keyword evidence="2 5" id="KW-0812">Transmembrane</keyword>
<evidence type="ECO:0000256" key="3">
    <source>
        <dbReference type="ARBA" id="ARBA00022968"/>
    </source>
</evidence>
<name>A0ABW4MQS3_9BACI</name>
<evidence type="ECO:0000313" key="7">
    <source>
        <dbReference type="EMBL" id="MFD1780006.1"/>
    </source>
</evidence>
<sequence length="335" mass="38171">MSRESVKKKKKRRRRIFLRLFLFILIIILAYGGYVFYSAMKAANNSYEEIDRGNKSELREEEVTISKDPFSVLLMGIEDYSSEGKGGRSDTLMVATFNPNEGSAKLVSIPRDSLVKIPGKQNKDKINHSYSAGGKELTIKTVENYLDIPIDYYATINFEGFVNTIDILGGVTVDVPFDFWDYKQGDWNTKYYFTEGKMKLNGDEALTYARMRYRDPMGDIGRNERQKQIVMAVIDELVKPTSVMKIDKISKEIGSNIQTNLRVRDLLAILKQYPNFGSDNIETLILEGYSDTINGISYIIPDENSVNEIHDELMTHLELNSQNQFGLEGNNSNNP</sequence>
<feature type="domain" description="Cell envelope-related transcriptional attenuator" evidence="6">
    <location>
        <begin position="88"/>
        <end position="237"/>
    </location>
</feature>
<dbReference type="PANTHER" id="PTHR33392:SF10">
    <property type="entry name" value="POLYISOPRENYL-TEICHOIC ACID--PEPTIDOGLYCAN TEICHOIC ACID TRANSFERASE TAGV"/>
    <property type="match status" value="1"/>
</dbReference>
<evidence type="ECO:0000256" key="2">
    <source>
        <dbReference type="ARBA" id="ARBA00022692"/>
    </source>
</evidence>
<dbReference type="Pfam" id="PF03816">
    <property type="entry name" value="LytR_cpsA_psr"/>
    <property type="match status" value="1"/>
</dbReference>
<dbReference type="RefSeq" id="WP_304216902.1">
    <property type="nucleotide sequence ID" value="NZ_JBHUEK010000025.1"/>
</dbReference>
<keyword evidence="4 5" id="KW-1133">Transmembrane helix</keyword>
<reference evidence="8" key="1">
    <citation type="journal article" date="2019" name="Int. J. Syst. Evol. Microbiol.">
        <title>The Global Catalogue of Microorganisms (GCM) 10K type strain sequencing project: providing services to taxonomists for standard genome sequencing and annotation.</title>
        <authorList>
            <consortium name="The Broad Institute Genomics Platform"/>
            <consortium name="The Broad Institute Genome Sequencing Center for Infectious Disease"/>
            <person name="Wu L."/>
            <person name="Ma J."/>
        </authorList>
    </citation>
    <scope>NUCLEOTIDE SEQUENCE [LARGE SCALE GENOMIC DNA]</scope>
    <source>
        <strain evidence="8">CCUG 15531</strain>
    </source>
</reference>
<evidence type="ECO:0000313" key="8">
    <source>
        <dbReference type="Proteomes" id="UP001597227"/>
    </source>
</evidence>
<comment type="caution">
    <text evidence="7">The sequence shown here is derived from an EMBL/GenBank/DDBJ whole genome shotgun (WGS) entry which is preliminary data.</text>
</comment>
<accession>A0ABW4MQS3</accession>
<dbReference type="Proteomes" id="UP001597227">
    <property type="component" value="Unassembled WGS sequence"/>
</dbReference>
<organism evidence="7 8">
    <name type="scientific">Fredinandcohnia salidurans</name>
    <dbReference type="NCBI Taxonomy" id="2595041"/>
    <lineage>
        <taxon>Bacteria</taxon>
        <taxon>Bacillati</taxon>
        <taxon>Bacillota</taxon>
        <taxon>Bacilli</taxon>
        <taxon>Bacillales</taxon>
        <taxon>Bacillaceae</taxon>
        <taxon>Fredinandcohnia</taxon>
    </lineage>
</organism>